<evidence type="ECO:0000256" key="10">
    <source>
        <dbReference type="SAM" id="MobiDB-lite"/>
    </source>
</evidence>
<proteinExistence type="inferred from homology"/>
<dbReference type="InterPro" id="IPR036390">
    <property type="entry name" value="WH_DNA-bd_sf"/>
</dbReference>
<dbReference type="GO" id="GO:0071596">
    <property type="term" value="P:ubiquitin-dependent protein catabolic process via the N-end rule pathway"/>
    <property type="evidence" value="ECO:0007669"/>
    <property type="project" value="UniProtKB-UniRule"/>
</dbReference>
<sequence>MEVAPEDEHNLNRALLTLPAQFGFRYSNKADRVLRQHLFYSLAGHRDENVRLLFPNGVPTDSMQPWSLKVAQNVDAAHCSVKGQACGYIFKAGDSTYHCKTCAADDSCVLCARCFEASDHQSHHVYISLTTGNSGCCDCGDHEAWKREVNCSIHTADKTSSTKQGKAKVPLGSYGSQLPSELVEAIRTTVARALDYVCDVLSCSPEQLRQAKTEESVMEDDKRSKLGSVYGGEDPESLGGKHEYALVLWNDDKHTIDDVKNQVARACTEKRSVAGVKVEEVQEVGRAVIQYSTNLPNLLSIAQTLEQIRLVATIRSSRDTFREYMCATIVEWIFDLVGCKVGDDAQLLHNVICEELLKPWRVGSLAFNKDIGQGGIDDYEEEDSRKLRRQYQTYMRPFRPAATVVRMAVQDGTMEIIEEDELGVEENGNDDTNTAVDDMEVDMIGPHDDVTEVSEATYAGYPQPPFPPASSFPRSEHEDLHSLTHLAPYAILPKTPLTPAQARKRPKRQARPPGYWLEKPEAYGRSDGCSDPCDDLWQRVRLDFLILYDLRLWRHLRVMLRHLYMTTVVVIPRFKRVLGLRFACLYTALAQLYLIADREPEYSIINLSVQMLTTPSITQEVVERGNFLASLIAILYTFLTTRQVGRPEEVNPRATLDIEGGALTNRRMFHFFMDLRWLFHSQYIQHKMLSEPRYLLQFLDLVKLHQGICPNERAIGEHVEYEIDTWIGASVIMKEINRLCKQVAVSFQRTDVKDYEFHLQNAVRTAAKVTLINTLGFELARFTQSELKSHMQWHLVGPFEDHGKFHSVPNFVVQHSPMSFHHPLHYLLSWLLESAKHLSKEGIRALLEFHEGDIKDPLVLWCSTPALPGMSVDNLVCAMFDPPLRTYVWLAQMKTGMWVRNGATLRHQASGYRSVTYRDVGYQRDIFLMQTGMAICGADNERPGERYLAQIIDRFEANKWVRGDYGTIEGFEDAQQLDVFEDMIHLLVILLSERGDLISENQHQWSMQHEIIQALCFKPLSYSDLSSKVTDRVGQSDDYDEILESMTVFHPPEGLSDFGTFELKPEYILSVDPYFAHYSKNQREEAEDLYKRQVARTTGQKVENVVLEPRLPEITTGFFTALPAFTGTPMFVQLICAALNFAATANNDFQGTRIEVFLHLVLHLIVISTLEDCGFIELVVQPVTRLLGERNETVVSILGSCYEVEAFASCRATIKYILAKLEARRPEMLWYILGERYSSIFGVAGTPEASSGSAEDKDKKKREALARQVRVMAKMKEQQNNFLLTQGLEPFGEELDYLSATEETESQRRTWTYPSGTCILCQEETDDHRLYGTFAFLGESNILRATPCKDVEFVKDVLETPEELDRPAARPFMNKDAAERASADRRVISRCFPRTRVQAEGAVATSCGHIMHYHCFELYLHATQRRQFQQVARSHPENLKLKEFICPLCKALGNAFLPIVWKAEECLNENELRTTKSFGEWLNASPRLAKVDLVDYTPTGVPTLLSQEEAWAGRGTSYIQRTFTPELVSSMHDQQPFEGVELPASVQPPVLGYRWRNGTFELQRNRTPAAYESPTQTEQLPRMVELRRAYSRIDDTVKANNLDPHCVTHLPNSFRALSRAFGMTISSMEIAQRGAGDLTSASLLSDIPEQRLMHMRILSETMESLLAIEVLHKPSSSQPIREAIIRQEMMKSQLFGKENELFGGRPRDLAGFLCQDDSFLFFSDWLALTRPDIDETLQYIQLCLWAEVVKTIYIYREVTQQFKSELSSSPAAGTATSQAFQKTVLTMAGPNSITGPQCGLLRTLVHRYAIVFLRKCLILLHIRYGIEFTDTDPSLSEMDRLTNLLHIPKLESLFNLYSYGQSQRLVQITARWLGQLSRVLTQYPPTLPHPCIFELISLPPEYDKLTELATTHPCPTTGKEITDPALCLFCGAIFCSQAVCCKSSEPNRQDPEPSRFVGGCNQHMATCGGSTGIFISIRKCMVLFLHRNRGGCFIPAPYLDRHGETDSMLKKHQRLFLNEQRVERLLREPWLGHGIPTMVARRLDADLNTGGWETL</sequence>
<comment type="similarity">
    <text evidence="7 9">Belongs to the E3 ubiquitin-protein ligase UBR1-like family.</text>
</comment>
<dbReference type="Gene3D" id="2.10.110.30">
    <property type="match status" value="1"/>
</dbReference>
<accession>A0A6A7BVU3</accession>
<evidence type="ECO:0000259" key="11">
    <source>
        <dbReference type="PROSITE" id="PS51157"/>
    </source>
</evidence>
<feature type="compositionally biased region" description="Basic and acidic residues" evidence="10">
    <location>
        <begin position="212"/>
        <end position="224"/>
    </location>
</feature>
<dbReference type="Pfam" id="PF02207">
    <property type="entry name" value="zf-UBR"/>
    <property type="match status" value="1"/>
</dbReference>
<dbReference type="InterPro" id="IPR003126">
    <property type="entry name" value="Znf_UBR"/>
</dbReference>
<dbReference type="OrthoDB" id="26387at2759"/>
<evidence type="ECO:0000256" key="4">
    <source>
        <dbReference type="ARBA" id="ARBA00022771"/>
    </source>
</evidence>
<evidence type="ECO:0000256" key="3">
    <source>
        <dbReference type="ARBA" id="ARBA00022723"/>
    </source>
</evidence>
<organism evidence="12 13">
    <name type="scientific">Piedraia hortae CBS 480.64</name>
    <dbReference type="NCBI Taxonomy" id="1314780"/>
    <lineage>
        <taxon>Eukaryota</taxon>
        <taxon>Fungi</taxon>
        <taxon>Dikarya</taxon>
        <taxon>Ascomycota</taxon>
        <taxon>Pezizomycotina</taxon>
        <taxon>Dothideomycetes</taxon>
        <taxon>Dothideomycetidae</taxon>
        <taxon>Capnodiales</taxon>
        <taxon>Piedraiaceae</taxon>
        <taxon>Piedraia</taxon>
    </lineage>
</organism>
<keyword evidence="4 9" id="KW-0863">Zinc-finger</keyword>
<dbReference type="EMBL" id="MU006002">
    <property type="protein sequence ID" value="KAF2858835.1"/>
    <property type="molecule type" value="Genomic_DNA"/>
</dbReference>
<feature type="region of interest" description="Disordered" evidence="10">
    <location>
        <begin position="212"/>
        <end position="235"/>
    </location>
</feature>
<gene>
    <name evidence="12" type="ORF">K470DRAFT_259435</name>
</gene>
<protein>
    <recommendedName>
        <fullName evidence="9">E3 ubiquitin-protein ligase</fullName>
        <ecNumber evidence="9">2.3.2.27</ecNumber>
    </recommendedName>
</protein>
<evidence type="ECO:0000256" key="8">
    <source>
        <dbReference type="PROSITE-ProRule" id="PRU00508"/>
    </source>
</evidence>
<evidence type="ECO:0000256" key="7">
    <source>
        <dbReference type="ARBA" id="ARBA00046341"/>
    </source>
</evidence>
<reference evidence="12" key="1">
    <citation type="journal article" date="2020" name="Stud. Mycol.">
        <title>101 Dothideomycetes genomes: a test case for predicting lifestyles and emergence of pathogens.</title>
        <authorList>
            <person name="Haridas S."/>
            <person name="Albert R."/>
            <person name="Binder M."/>
            <person name="Bloem J."/>
            <person name="Labutti K."/>
            <person name="Salamov A."/>
            <person name="Andreopoulos B."/>
            <person name="Baker S."/>
            <person name="Barry K."/>
            <person name="Bills G."/>
            <person name="Bluhm B."/>
            <person name="Cannon C."/>
            <person name="Castanera R."/>
            <person name="Culley D."/>
            <person name="Daum C."/>
            <person name="Ezra D."/>
            <person name="Gonzalez J."/>
            <person name="Henrissat B."/>
            <person name="Kuo A."/>
            <person name="Liang C."/>
            <person name="Lipzen A."/>
            <person name="Lutzoni F."/>
            <person name="Magnuson J."/>
            <person name="Mondo S."/>
            <person name="Nolan M."/>
            <person name="Ohm R."/>
            <person name="Pangilinan J."/>
            <person name="Park H.-J."/>
            <person name="Ramirez L."/>
            <person name="Alfaro M."/>
            <person name="Sun H."/>
            <person name="Tritt A."/>
            <person name="Yoshinaga Y."/>
            <person name="Zwiers L.-H."/>
            <person name="Turgeon B."/>
            <person name="Goodwin S."/>
            <person name="Spatafora J."/>
            <person name="Crous P."/>
            <person name="Grigoriev I."/>
        </authorList>
    </citation>
    <scope>NUCLEOTIDE SEQUENCE</scope>
    <source>
        <strain evidence="12">CBS 480.64</strain>
    </source>
</reference>
<evidence type="ECO:0000256" key="6">
    <source>
        <dbReference type="ARBA" id="ARBA00022833"/>
    </source>
</evidence>
<dbReference type="Pfam" id="PF22960">
    <property type="entry name" value="WHD_UBR1"/>
    <property type="match status" value="1"/>
</dbReference>
<dbReference type="CDD" id="cd16482">
    <property type="entry name" value="RING-H2_UBR1-like"/>
    <property type="match status" value="1"/>
</dbReference>
<comment type="pathway">
    <text evidence="9">Protein modification; protein ubiquitination.</text>
</comment>
<dbReference type="PANTHER" id="PTHR21497:SF24">
    <property type="entry name" value="E3 UBIQUITIN-PROTEIN LIGASE UBR1"/>
    <property type="match status" value="1"/>
</dbReference>
<dbReference type="CDD" id="cd19672">
    <property type="entry name" value="UBR-box_UBR1_like"/>
    <property type="match status" value="1"/>
</dbReference>
<evidence type="ECO:0000313" key="13">
    <source>
        <dbReference type="Proteomes" id="UP000799421"/>
    </source>
</evidence>
<dbReference type="GO" id="GO:0016567">
    <property type="term" value="P:protein ubiquitination"/>
    <property type="evidence" value="ECO:0007669"/>
    <property type="project" value="UniProtKB-UniRule"/>
</dbReference>
<name>A0A6A7BVU3_9PEZI</name>
<dbReference type="Pfam" id="PF02617">
    <property type="entry name" value="ClpS"/>
    <property type="match status" value="1"/>
</dbReference>
<dbReference type="InterPro" id="IPR055194">
    <property type="entry name" value="UBR1-like_WH"/>
</dbReference>
<comment type="catalytic activity">
    <reaction evidence="1 9">
        <text>S-ubiquitinyl-[E2 ubiquitin-conjugating enzyme]-L-cysteine + [acceptor protein]-L-lysine = [E2 ubiquitin-conjugating enzyme]-L-cysteine + N(6)-ubiquitinyl-[acceptor protein]-L-lysine.</text>
        <dbReference type="EC" id="2.3.2.27"/>
    </reaction>
</comment>
<dbReference type="GO" id="GO:0008270">
    <property type="term" value="F:zinc ion binding"/>
    <property type="evidence" value="ECO:0007669"/>
    <property type="project" value="UniProtKB-UniRule"/>
</dbReference>
<dbReference type="GO" id="GO:0005737">
    <property type="term" value="C:cytoplasm"/>
    <property type="evidence" value="ECO:0007669"/>
    <property type="project" value="TreeGrafter"/>
</dbReference>
<dbReference type="Pfam" id="PF18995">
    <property type="entry name" value="PRT6_C"/>
    <property type="match status" value="1"/>
</dbReference>
<dbReference type="GO" id="GO:0000151">
    <property type="term" value="C:ubiquitin ligase complex"/>
    <property type="evidence" value="ECO:0007669"/>
    <property type="project" value="TreeGrafter"/>
</dbReference>
<keyword evidence="2 9" id="KW-0808">Transferase</keyword>
<dbReference type="Proteomes" id="UP000799421">
    <property type="component" value="Unassembled WGS sequence"/>
</dbReference>
<feature type="domain" description="UBR-type" evidence="11">
    <location>
        <begin position="84"/>
        <end position="156"/>
    </location>
</feature>
<dbReference type="InterPro" id="IPR003769">
    <property type="entry name" value="ClpS_core"/>
</dbReference>
<dbReference type="InterPro" id="IPR039164">
    <property type="entry name" value="UBR1-like"/>
</dbReference>
<evidence type="ECO:0000256" key="2">
    <source>
        <dbReference type="ARBA" id="ARBA00022679"/>
    </source>
</evidence>
<keyword evidence="3 9" id="KW-0479">Metal-binding</keyword>
<dbReference type="FunFam" id="2.10.110.30:FF:000001">
    <property type="entry name" value="E3 ubiquitin-protein ligase UBR2 isoform 1"/>
    <property type="match status" value="1"/>
</dbReference>
<comment type="function">
    <text evidence="9">Ubiquitin ligase protein which is a component of the N-end rule pathway. Recognizes and binds to proteins bearing specific N-terminal residues that are destabilizing according to the N-end rule, leading to their ubiquitination and subsequent degradation.</text>
</comment>
<dbReference type="Gene3D" id="1.10.10.2670">
    <property type="entry name" value="E3 ubiquitin-protein ligase"/>
    <property type="match status" value="1"/>
</dbReference>
<dbReference type="InterPro" id="IPR042065">
    <property type="entry name" value="E3_ELL-like"/>
</dbReference>
<dbReference type="SMART" id="SM00396">
    <property type="entry name" value="ZnF_UBR1"/>
    <property type="match status" value="1"/>
</dbReference>
<dbReference type="SUPFAM" id="SSF46785">
    <property type="entry name" value="Winged helix' DNA-binding domain"/>
    <property type="match status" value="1"/>
</dbReference>
<feature type="zinc finger region" description="UBR-type" evidence="8">
    <location>
        <begin position="84"/>
        <end position="156"/>
    </location>
</feature>
<dbReference type="InterPro" id="IPR044046">
    <property type="entry name" value="E3_ligase_UBR-like_C"/>
</dbReference>
<dbReference type="PANTHER" id="PTHR21497">
    <property type="entry name" value="UBIQUITIN LIGASE E3 ALPHA-RELATED"/>
    <property type="match status" value="1"/>
</dbReference>
<evidence type="ECO:0000256" key="9">
    <source>
        <dbReference type="RuleBase" id="RU366018"/>
    </source>
</evidence>
<evidence type="ECO:0000313" key="12">
    <source>
        <dbReference type="EMBL" id="KAF2858835.1"/>
    </source>
</evidence>
<dbReference type="UniPathway" id="UPA00143"/>
<dbReference type="GO" id="GO:0061630">
    <property type="term" value="F:ubiquitin protein ligase activity"/>
    <property type="evidence" value="ECO:0007669"/>
    <property type="project" value="UniProtKB-UniRule"/>
</dbReference>
<dbReference type="EC" id="2.3.2.27" evidence="9"/>
<keyword evidence="6 9" id="KW-0862">Zinc</keyword>
<evidence type="ECO:0000256" key="1">
    <source>
        <dbReference type="ARBA" id="ARBA00000900"/>
    </source>
</evidence>
<evidence type="ECO:0000256" key="5">
    <source>
        <dbReference type="ARBA" id="ARBA00022786"/>
    </source>
</evidence>
<keyword evidence="5 9" id="KW-0833">Ubl conjugation pathway</keyword>
<dbReference type="PROSITE" id="PS51157">
    <property type="entry name" value="ZF_UBR"/>
    <property type="match status" value="1"/>
</dbReference>
<keyword evidence="13" id="KW-1185">Reference proteome</keyword>